<evidence type="ECO:0000313" key="2">
    <source>
        <dbReference type="Proteomes" id="UP000638648"/>
    </source>
</evidence>
<proteinExistence type="predicted"/>
<dbReference type="RefSeq" id="WP_192750477.1">
    <property type="nucleotide sequence ID" value="NZ_BAABJL010000085.1"/>
</dbReference>
<accession>A0A927RIM0</accession>
<name>A0A927RIM0_9ACTN</name>
<reference evidence="1" key="1">
    <citation type="submission" date="2020-10" db="EMBL/GenBank/DDBJ databases">
        <title>Sequencing the genomes of 1000 actinobacteria strains.</title>
        <authorList>
            <person name="Klenk H.-P."/>
        </authorList>
    </citation>
    <scope>NUCLEOTIDE SEQUENCE</scope>
    <source>
        <strain evidence="1">DSM 45354</strain>
    </source>
</reference>
<dbReference type="EMBL" id="JADBEM010000001">
    <property type="protein sequence ID" value="MBE1606331.1"/>
    <property type="molecule type" value="Genomic_DNA"/>
</dbReference>
<comment type="caution">
    <text evidence="1">The sequence shown here is derived from an EMBL/GenBank/DDBJ whole genome shotgun (WGS) entry which is preliminary data.</text>
</comment>
<sequence length="69" mass="7774">MRGTWDWHDFYNCDRVYLSYWSGAGLAYNNETGGAVSYLYGQSGQRIGTIPPDGYLYAVNWGPVWSIGV</sequence>
<dbReference type="Proteomes" id="UP000638648">
    <property type="component" value="Unassembled WGS sequence"/>
</dbReference>
<keyword evidence="2" id="KW-1185">Reference proteome</keyword>
<protein>
    <submittedName>
        <fullName evidence="1">Uncharacterized protein</fullName>
    </submittedName>
</protein>
<dbReference type="AlphaFoldDB" id="A0A927RIM0"/>
<gene>
    <name evidence="1" type="ORF">HEB94_003179</name>
</gene>
<evidence type="ECO:0000313" key="1">
    <source>
        <dbReference type="EMBL" id="MBE1606331.1"/>
    </source>
</evidence>
<organism evidence="1 2">
    <name type="scientific">Actinopolymorpha pittospori</name>
    <dbReference type="NCBI Taxonomy" id="648752"/>
    <lineage>
        <taxon>Bacteria</taxon>
        <taxon>Bacillati</taxon>
        <taxon>Actinomycetota</taxon>
        <taxon>Actinomycetes</taxon>
        <taxon>Propionibacteriales</taxon>
        <taxon>Actinopolymorphaceae</taxon>
        <taxon>Actinopolymorpha</taxon>
    </lineage>
</organism>